<name>A0ABD1FZ59_SALDI</name>
<feature type="region of interest" description="Disordered" evidence="1">
    <location>
        <begin position="1"/>
        <end position="125"/>
    </location>
</feature>
<feature type="compositionally biased region" description="Polar residues" evidence="1">
    <location>
        <begin position="97"/>
        <end position="112"/>
    </location>
</feature>
<proteinExistence type="predicted"/>
<dbReference type="EMBL" id="JBEAFC010000011">
    <property type="protein sequence ID" value="KAL1537121.1"/>
    <property type="molecule type" value="Genomic_DNA"/>
</dbReference>
<reference evidence="2 3" key="1">
    <citation type="submission" date="2024-06" db="EMBL/GenBank/DDBJ databases">
        <title>A chromosome level genome sequence of Diviner's sage (Salvia divinorum).</title>
        <authorList>
            <person name="Ford S.A."/>
            <person name="Ro D.-K."/>
            <person name="Ness R.W."/>
            <person name="Phillips M.A."/>
        </authorList>
    </citation>
    <scope>NUCLEOTIDE SEQUENCE [LARGE SCALE GENOMIC DNA]</scope>
    <source>
        <strain evidence="2">SAF-2024a</strain>
        <tissue evidence="2">Leaf</tissue>
    </source>
</reference>
<feature type="compositionally biased region" description="Polar residues" evidence="1">
    <location>
        <begin position="1"/>
        <end position="10"/>
    </location>
</feature>
<evidence type="ECO:0000256" key="1">
    <source>
        <dbReference type="SAM" id="MobiDB-lite"/>
    </source>
</evidence>
<feature type="compositionally biased region" description="Acidic residues" evidence="1">
    <location>
        <begin position="60"/>
        <end position="73"/>
    </location>
</feature>
<comment type="caution">
    <text evidence="2">The sequence shown here is derived from an EMBL/GenBank/DDBJ whole genome shotgun (WGS) entry which is preliminary data.</text>
</comment>
<protein>
    <submittedName>
        <fullName evidence="2">Protein SHORT ROOT IN SALT MEDIUM 1-like</fullName>
    </submittedName>
</protein>
<keyword evidence="3" id="KW-1185">Reference proteome</keyword>
<organism evidence="2 3">
    <name type="scientific">Salvia divinorum</name>
    <name type="common">Maria pastora</name>
    <name type="synonym">Diviner's sage</name>
    <dbReference type="NCBI Taxonomy" id="28513"/>
    <lineage>
        <taxon>Eukaryota</taxon>
        <taxon>Viridiplantae</taxon>
        <taxon>Streptophyta</taxon>
        <taxon>Embryophyta</taxon>
        <taxon>Tracheophyta</taxon>
        <taxon>Spermatophyta</taxon>
        <taxon>Magnoliopsida</taxon>
        <taxon>eudicotyledons</taxon>
        <taxon>Gunneridae</taxon>
        <taxon>Pentapetalae</taxon>
        <taxon>asterids</taxon>
        <taxon>lamiids</taxon>
        <taxon>Lamiales</taxon>
        <taxon>Lamiaceae</taxon>
        <taxon>Nepetoideae</taxon>
        <taxon>Mentheae</taxon>
        <taxon>Salviinae</taxon>
        <taxon>Salvia</taxon>
        <taxon>Salvia subgen. Calosphace</taxon>
    </lineage>
</organism>
<evidence type="ECO:0000313" key="3">
    <source>
        <dbReference type="Proteomes" id="UP001567538"/>
    </source>
</evidence>
<sequence>MKENQEGSSNKRAKTIIKDAEDIKPIKIESKDDSCQEDSNIVKEEATATQQVVDPKIEAEIEEEDPEEDPEEDVEKRDKLPEAENIGSDVVGDTDQNEQNKTQETADQTPETPINHDINNKTKVAKVESETKASKGAIDKELLQACHCCLTDLIRYSSSCNVLYLVLLS</sequence>
<evidence type="ECO:0000313" key="2">
    <source>
        <dbReference type="EMBL" id="KAL1537121.1"/>
    </source>
</evidence>
<gene>
    <name evidence="2" type="ORF">AAHA92_29675</name>
</gene>
<dbReference type="Proteomes" id="UP001567538">
    <property type="component" value="Unassembled WGS sequence"/>
</dbReference>
<accession>A0ABD1FZ59</accession>
<dbReference type="AlphaFoldDB" id="A0ABD1FZ59"/>
<feature type="compositionally biased region" description="Basic and acidic residues" evidence="1">
    <location>
        <begin position="16"/>
        <end position="46"/>
    </location>
</feature>